<name>A0A3N4MBY8_9BACT</name>
<organism evidence="2 3">
    <name type="scientific">Chitinophaga barathri</name>
    <dbReference type="NCBI Taxonomy" id="1647451"/>
    <lineage>
        <taxon>Bacteria</taxon>
        <taxon>Pseudomonadati</taxon>
        <taxon>Bacteroidota</taxon>
        <taxon>Chitinophagia</taxon>
        <taxon>Chitinophagales</taxon>
        <taxon>Chitinophagaceae</taxon>
        <taxon>Chitinophaga</taxon>
    </lineage>
</organism>
<keyword evidence="1" id="KW-0802">TPR repeat</keyword>
<comment type="caution">
    <text evidence="2">The sequence shown here is derived from an EMBL/GenBank/DDBJ whole genome shotgun (WGS) entry which is preliminary data.</text>
</comment>
<accession>A0A3N4MBY8</accession>
<proteinExistence type="predicted"/>
<dbReference type="Proteomes" id="UP000279089">
    <property type="component" value="Unassembled WGS sequence"/>
</dbReference>
<dbReference type="Pfam" id="PF13174">
    <property type="entry name" value="TPR_6"/>
    <property type="match status" value="1"/>
</dbReference>
<sequence>MRFIFLIAFFCSISINVSARQKKYEFNARCQQAYNAIMQLRLSTGKSLLEEEKRANPDNLIPYFIENYADFFTLFFNEDPAVYARQRKQRAARLDLLAQGPEDSPYYLYTQAAVKFQWAMVRVKFGEKWDAVWEIRKAYVTLKDNQRKFPGFLPNNMLTGSMQTVFGTIPEGYKWITNILGLRGSIKEGMASLQTVIDSNDPTALLFKEESYYYYCYLKLFIENKPEQLWAFIQRKQLDTKNNYLFALMVANLSLNNQKASQGIKVLEERVQSPEYAEIWYKEYVLGLMKLERQDADAIAHLERFVNNFKGKFYVKEALQRLSWAYYMKGDMASANRYRSLISQRGNTETDADKQAQKEAKSGKWPDPVLLKARLLSDGGFYEQARELLLTKRANDFQTVELKLEYAYRLARIYDEMGMDTSAIKLYDATIKIGSNRPEYFAARAALQLGYIYEKMGDKAKAKQSFQTCLDMEGHDYKNSLDQRAKSGMLRLEGK</sequence>
<dbReference type="Pfam" id="PF13181">
    <property type="entry name" value="TPR_8"/>
    <property type="match status" value="1"/>
</dbReference>
<evidence type="ECO:0000256" key="1">
    <source>
        <dbReference type="PROSITE-ProRule" id="PRU00339"/>
    </source>
</evidence>
<evidence type="ECO:0000313" key="2">
    <source>
        <dbReference type="EMBL" id="RPD38957.1"/>
    </source>
</evidence>
<dbReference type="EMBL" id="RMBX01000013">
    <property type="protein sequence ID" value="RPD38957.1"/>
    <property type="molecule type" value="Genomic_DNA"/>
</dbReference>
<dbReference type="InterPro" id="IPR011990">
    <property type="entry name" value="TPR-like_helical_dom_sf"/>
</dbReference>
<evidence type="ECO:0000313" key="3">
    <source>
        <dbReference type="Proteomes" id="UP000279089"/>
    </source>
</evidence>
<dbReference type="AlphaFoldDB" id="A0A3N4MBY8"/>
<dbReference type="SMART" id="SM00028">
    <property type="entry name" value="TPR"/>
    <property type="match status" value="2"/>
</dbReference>
<dbReference type="OrthoDB" id="1466726at2"/>
<protein>
    <submittedName>
        <fullName evidence="2">Tetratricopeptide repeat protein</fullName>
    </submittedName>
</protein>
<dbReference type="RefSeq" id="WP_120518492.1">
    <property type="nucleotide sequence ID" value="NZ_QXZY01000013.1"/>
</dbReference>
<feature type="repeat" description="TPR" evidence="1">
    <location>
        <begin position="443"/>
        <end position="476"/>
    </location>
</feature>
<dbReference type="Gene3D" id="1.25.40.10">
    <property type="entry name" value="Tetratricopeptide repeat domain"/>
    <property type="match status" value="1"/>
</dbReference>
<dbReference type="SUPFAM" id="SSF48452">
    <property type="entry name" value="TPR-like"/>
    <property type="match status" value="1"/>
</dbReference>
<gene>
    <name evidence="2" type="ORF">EG028_22705</name>
</gene>
<dbReference type="PROSITE" id="PS50005">
    <property type="entry name" value="TPR"/>
    <property type="match status" value="1"/>
</dbReference>
<dbReference type="InterPro" id="IPR019734">
    <property type="entry name" value="TPR_rpt"/>
</dbReference>
<keyword evidence="3" id="KW-1185">Reference proteome</keyword>
<reference evidence="3" key="1">
    <citation type="submission" date="2018-11" db="EMBL/GenBank/DDBJ databases">
        <title>Chitinophaga lutea sp.nov., isolate from arsenic contaminated soil.</title>
        <authorList>
            <person name="Zong Y."/>
        </authorList>
    </citation>
    <scope>NUCLEOTIDE SEQUENCE [LARGE SCALE GENOMIC DNA]</scope>
    <source>
        <strain evidence="3">YLT18</strain>
    </source>
</reference>